<keyword evidence="5 7" id="KW-0663">Pyridoxal phosphate</keyword>
<dbReference type="Gene3D" id="3.90.1150.10">
    <property type="entry name" value="Aspartate Aminotransferase, domain 1"/>
    <property type="match status" value="1"/>
</dbReference>
<comment type="subunit">
    <text evidence="2 7">Homodimer.</text>
</comment>
<dbReference type="EMBL" id="WBOT01000002">
    <property type="protein sequence ID" value="KAB2333680.1"/>
    <property type="molecule type" value="Genomic_DNA"/>
</dbReference>
<comment type="caution">
    <text evidence="9">The sequence shown here is derived from an EMBL/GenBank/DDBJ whole genome shotgun (WGS) entry which is preliminary data.</text>
</comment>
<dbReference type="Gene3D" id="3.40.640.10">
    <property type="entry name" value="Type I PLP-dependent aspartate aminotransferase-like (Major domain)"/>
    <property type="match status" value="1"/>
</dbReference>
<dbReference type="CDD" id="cd00609">
    <property type="entry name" value="AAT_like"/>
    <property type="match status" value="1"/>
</dbReference>
<evidence type="ECO:0000313" key="10">
    <source>
        <dbReference type="Proteomes" id="UP000441354"/>
    </source>
</evidence>
<dbReference type="InterPro" id="IPR015421">
    <property type="entry name" value="PyrdxlP-dep_Trfase_major"/>
</dbReference>
<dbReference type="InterPro" id="IPR015422">
    <property type="entry name" value="PyrdxlP-dep_Trfase_small"/>
</dbReference>
<dbReference type="OrthoDB" id="9813612at2"/>
<dbReference type="Pfam" id="PF00155">
    <property type="entry name" value="Aminotran_1_2"/>
    <property type="match status" value="1"/>
</dbReference>
<dbReference type="AlphaFoldDB" id="A0A7V7RMT0"/>
<dbReference type="RefSeq" id="WP_151573081.1">
    <property type="nucleotide sequence ID" value="NZ_WBOT01000002.1"/>
</dbReference>
<evidence type="ECO:0000256" key="4">
    <source>
        <dbReference type="ARBA" id="ARBA00022679"/>
    </source>
</evidence>
<dbReference type="SUPFAM" id="SSF53383">
    <property type="entry name" value="PLP-dependent transferases"/>
    <property type="match status" value="1"/>
</dbReference>
<dbReference type="UniPathway" id="UPA00031">
    <property type="reaction ID" value="UER00012"/>
</dbReference>
<keyword evidence="7" id="KW-0028">Amino-acid biosynthesis</keyword>
<dbReference type="PANTHER" id="PTHR43643">
    <property type="entry name" value="HISTIDINOL-PHOSPHATE AMINOTRANSFERASE 2"/>
    <property type="match status" value="1"/>
</dbReference>
<sequence length="366" mass="40936">MKWKEQLLSLTPYQPGKSIEEVKKQYGLAEITKLASNENPFGCSKAASDAMQKDLSFYALYPDGYAQELRDTLSNFLKVKPSQLIFGNGSDEIILMIARALLSPGTNTITSAPTFPQYKHNAIVEGAEIREAPLKNGGFDLDKMLELIDENTSVVWICTPNNPTGVYIPEKDLIAFIEKVSEDVLVVIDEAYCEYTTAEDYHDSVKLVERFPNVIALRTFSKIYGLASLRIGYGIANEKIIRGLEPVREPFNANRFAQAAAIAAVGDQSFIENCKEANRKGLEQFYTFCKSRDLKYYLSQANFILIDFAADADEVFQYLLEKGYIVRSGKALGFPEAVRVTIGSEQQNAGVISAMEQYLKDQNDRN</sequence>
<gene>
    <name evidence="7" type="primary">hisC</name>
    <name evidence="9" type="ORF">F7732_06220</name>
</gene>
<name>A0A7V7RMT0_9BACI</name>
<keyword evidence="4 7" id="KW-0808">Transferase</keyword>
<dbReference type="InterPro" id="IPR050106">
    <property type="entry name" value="HistidinolP_aminotransfase"/>
</dbReference>
<dbReference type="GO" id="GO:0000105">
    <property type="term" value="P:L-histidine biosynthetic process"/>
    <property type="evidence" value="ECO:0007669"/>
    <property type="project" value="UniProtKB-UniRule"/>
</dbReference>
<dbReference type="EC" id="2.6.1.9" evidence="7"/>
<evidence type="ECO:0000256" key="6">
    <source>
        <dbReference type="ARBA" id="ARBA00023102"/>
    </source>
</evidence>
<evidence type="ECO:0000256" key="2">
    <source>
        <dbReference type="ARBA" id="ARBA00011738"/>
    </source>
</evidence>
<evidence type="ECO:0000256" key="1">
    <source>
        <dbReference type="ARBA" id="ARBA00001933"/>
    </source>
</evidence>
<dbReference type="PANTHER" id="PTHR43643:SF3">
    <property type="entry name" value="HISTIDINOL-PHOSPHATE AMINOTRANSFERASE"/>
    <property type="match status" value="1"/>
</dbReference>
<keyword evidence="6 7" id="KW-0368">Histidine biosynthesis</keyword>
<comment type="catalytic activity">
    <reaction evidence="7">
        <text>L-histidinol phosphate + 2-oxoglutarate = 3-(imidazol-4-yl)-2-oxopropyl phosphate + L-glutamate</text>
        <dbReference type="Rhea" id="RHEA:23744"/>
        <dbReference type="ChEBI" id="CHEBI:16810"/>
        <dbReference type="ChEBI" id="CHEBI:29985"/>
        <dbReference type="ChEBI" id="CHEBI:57766"/>
        <dbReference type="ChEBI" id="CHEBI:57980"/>
        <dbReference type="EC" id="2.6.1.9"/>
    </reaction>
</comment>
<dbReference type="GO" id="GO:0030170">
    <property type="term" value="F:pyridoxal phosphate binding"/>
    <property type="evidence" value="ECO:0007669"/>
    <property type="project" value="InterPro"/>
</dbReference>
<protein>
    <recommendedName>
        <fullName evidence="7">Histidinol-phosphate aminotransferase</fullName>
        <ecNumber evidence="7">2.6.1.9</ecNumber>
    </recommendedName>
    <alternativeName>
        <fullName evidence="7">Imidazole acetol-phosphate transaminase</fullName>
    </alternativeName>
</protein>
<dbReference type="GO" id="GO:0004400">
    <property type="term" value="F:histidinol-phosphate transaminase activity"/>
    <property type="evidence" value="ECO:0007669"/>
    <property type="project" value="UniProtKB-UniRule"/>
</dbReference>
<comment type="similarity">
    <text evidence="7">Belongs to the class-II pyridoxal-phosphate-dependent aminotransferase family. Histidinol-phosphate aminotransferase subfamily.</text>
</comment>
<organism evidence="9 10">
    <name type="scientific">Bacillus mesophilum</name>
    <dbReference type="NCBI Taxonomy" id="1071718"/>
    <lineage>
        <taxon>Bacteria</taxon>
        <taxon>Bacillati</taxon>
        <taxon>Bacillota</taxon>
        <taxon>Bacilli</taxon>
        <taxon>Bacillales</taxon>
        <taxon>Bacillaceae</taxon>
        <taxon>Bacillus</taxon>
    </lineage>
</organism>
<comment type="cofactor">
    <cofactor evidence="1 7">
        <name>pyridoxal 5'-phosphate</name>
        <dbReference type="ChEBI" id="CHEBI:597326"/>
    </cofactor>
</comment>
<dbReference type="InterPro" id="IPR005861">
    <property type="entry name" value="HisP_aminotrans"/>
</dbReference>
<accession>A0A7V7RMT0</accession>
<feature type="domain" description="Aminotransferase class I/classII large" evidence="8">
    <location>
        <begin position="30"/>
        <end position="352"/>
    </location>
</feature>
<comment type="pathway">
    <text evidence="7">Amino-acid biosynthesis; L-histidine biosynthesis; L-histidine from 5-phospho-alpha-D-ribose 1-diphosphate: step 7/9.</text>
</comment>
<reference evidence="9 10" key="1">
    <citation type="journal article" date="2014" name="Arch. Microbiol.">
        <title>Bacillus mesophilum sp. nov., strain IITR-54T, a novel 4-chlorobiphenyl dechlorinating bacterium.</title>
        <authorList>
            <person name="Manickam N."/>
            <person name="Singh N.K."/>
            <person name="Bajaj A."/>
            <person name="Kumar R.M."/>
            <person name="Kaur G."/>
            <person name="Kaur N."/>
            <person name="Bala M."/>
            <person name="Kumar A."/>
            <person name="Mayilraj S."/>
        </authorList>
    </citation>
    <scope>NUCLEOTIDE SEQUENCE [LARGE SCALE GENOMIC DNA]</scope>
    <source>
        <strain evidence="9 10">IITR-54</strain>
    </source>
</reference>
<evidence type="ECO:0000256" key="5">
    <source>
        <dbReference type="ARBA" id="ARBA00022898"/>
    </source>
</evidence>
<keyword evidence="10" id="KW-1185">Reference proteome</keyword>
<dbReference type="HAMAP" id="MF_01023">
    <property type="entry name" value="HisC_aminotrans_2"/>
    <property type="match status" value="1"/>
</dbReference>
<dbReference type="NCBIfam" id="TIGR01141">
    <property type="entry name" value="hisC"/>
    <property type="match status" value="1"/>
</dbReference>
<dbReference type="InterPro" id="IPR004839">
    <property type="entry name" value="Aminotransferase_I/II_large"/>
</dbReference>
<evidence type="ECO:0000256" key="3">
    <source>
        <dbReference type="ARBA" id="ARBA00022576"/>
    </source>
</evidence>
<feature type="modified residue" description="N6-(pyridoxal phosphate)lysine" evidence="7">
    <location>
        <position position="222"/>
    </location>
</feature>
<dbReference type="Proteomes" id="UP000441354">
    <property type="component" value="Unassembled WGS sequence"/>
</dbReference>
<evidence type="ECO:0000259" key="8">
    <source>
        <dbReference type="Pfam" id="PF00155"/>
    </source>
</evidence>
<proteinExistence type="inferred from homology"/>
<evidence type="ECO:0000256" key="7">
    <source>
        <dbReference type="HAMAP-Rule" id="MF_01023"/>
    </source>
</evidence>
<evidence type="ECO:0000313" key="9">
    <source>
        <dbReference type="EMBL" id="KAB2333680.1"/>
    </source>
</evidence>
<dbReference type="InterPro" id="IPR015424">
    <property type="entry name" value="PyrdxlP-dep_Trfase"/>
</dbReference>
<keyword evidence="3 7" id="KW-0032">Aminotransferase</keyword>